<feature type="domain" description="Peptidase A2" evidence="2">
    <location>
        <begin position="324"/>
        <end position="365"/>
    </location>
</feature>
<dbReference type="Gene3D" id="2.40.70.10">
    <property type="entry name" value="Acid Proteases"/>
    <property type="match status" value="2"/>
</dbReference>
<dbReference type="Proteomes" id="UP000307657">
    <property type="component" value="Unassembled WGS sequence"/>
</dbReference>
<evidence type="ECO:0000256" key="1">
    <source>
        <dbReference type="ARBA" id="ARBA00022801"/>
    </source>
</evidence>
<accession>A0A4U0EXX9</accession>
<dbReference type="PROSITE" id="PS50175">
    <property type="entry name" value="ASP_PROT_RETROV"/>
    <property type="match status" value="1"/>
</dbReference>
<organism evidence="3 4">
    <name type="scientific">Pontimicrobium aquaticum</name>
    <dbReference type="NCBI Taxonomy" id="2565367"/>
    <lineage>
        <taxon>Bacteria</taxon>
        <taxon>Pseudomonadati</taxon>
        <taxon>Bacteroidota</taxon>
        <taxon>Flavobacteriia</taxon>
        <taxon>Flavobacteriales</taxon>
        <taxon>Flavobacteriaceae</taxon>
        <taxon>Pontimicrobium</taxon>
    </lineage>
</organism>
<gene>
    <name evidence="3" type="ORF">E5167_06190</name>
</gene>
<dbReference type="AlphaFoldDB" id="A0A4U0EXX9"/>
<dbReference type="InterPro" id="IPR021109">
    <property type="entry name" value="Peptidase_aspartic_dom_sf"/>
</dbReference>
<sequence length="431" mass="49245">MNMTKIKQTLLYTILFTLLLSCGDTKEINYDIIEEFSNLEHNQSYFTLKNIIDKSKLNLSSDYYKYYNGLIYNVFNDAKKSNKYFKSLIEKPNSLPDSLMKNVYYRTVANHFSLFEYKKAYQNQKILVEKYSNYIDSLTLVDAKKNLGMYDALKNVEKQRLIKNKDVLIKFKKDKAGLSNLEVNSGLKKVDFIFDTGASISVIQESQAIELGFNILNVDIDATAITGKKIKSKLAIAKEIRINNLTIQNVIFLVFKDKDLSFPSANYYIKGIIGYPVIRAMEEIHLTNNNELFIPKKTNLYPNKNLAIDERTPIVEVIYENDSLSFSLDTGASSTILYNSFYEKNKKKIQSIYKLQDFKLVGVGGNEKMKGYILDSLSLNIGGKSAILNNVKLNPEEIGGEGHLDGNLGQDYIKQHQKMIISFKESSVIFK</sequence>
<protein>
    <recommendedName>
        <fullName evidence="2">Peptidase A2 domain-containing protein</fullName>
    </recommendedName>
</protein>
<keyword evidence="1" id="KW-0378">Hydrolase</keyword>
<dbReference type="Pfam" id="PF13650">
    <property type="entry name" value="Asp_protease_2"/>
    <property type="match status" value="1"/>
</dbReference>
<dbReference type="GO" id="GO:0006508">
    <property type="term" value="P:proteolysis"/>
    <property type="evidence" value="ECO:0007669"/>
    <property type="project" value="InterPro"/>
</dbReference>
<dbReference type="InterPro" id="IPR034122">
    <property type="entry name" value="Retropepsin-like_bacterial"/>
</dbReference>
<evidence type="ECO:0000313" key="4">
    <source>
        <dbReference type="Proteomes" id="UP000307657"/>
    </source>
</evidence>
<proteinExistence type="predicted"/>
<reference evidence="3 4" key="1">
    <citation type="submission" date="2019-04" db="EMBL/GenBank/DDBJ databases">
        <title>Lacinutrix sp. nov., isolated from marine water.</title>
        <authorList>
            <person name="Kim W."/>
        </authorList>
    </citation>
    <scope>NUCLEOTIDE SEQUENCE [LARGE SCALE GENOMIC DNA]</scope>
    <source>
        <strain evidence="3 4">CAU 1491</strain>
    </source>
</reference>
<dbReference type="CDD" id="cd05483">
    <property type="entry name" value="retropepsin_like_bacteria"/>
    <property type="match status" value="1"/>
</dbReference>
<name>A0A4U0EXX9_9FLAO</name>
<dbReference type="InterPro" id="IPR001995">
    <property type="entry name" value="Peptidase_A2_cat"/>
</dbReference>
<dbReference type="OrthoDB" id="622881at2"/>
<evidence type="ECO:0000313" key="3">
    <source>
        <dbReference type="EMBL" id="TJY36254.1"/>
    </source>
</evidence>
<dbReference type="InterPro" id="IPR001969">
    <property type="entry name" value="Aspartic_peptidase_AS"/>
</dbReference>
<dbReference type="EMBL" id="SUPL01000003">
    <property type="protein sequence ID" value="TJY36254.1"/>
    <property type="molecule type" value="Genomic_DNA"/>
</dbReference>
<keyword evidence="4" id="KW-1185">Reference proteome</keyword>
<dbReference type="GO" id="GO:0004190">
    <property type="term" value="F:aspartic-type endopeptidase activity"/>
    <property type="evidence" value="ECO:0007669"/>
    <property type="project" value="InterPro"/>
</dbReference>
<dbReference type="PROSITE" id="PS51257">
    <property type="entry name" value="PROKAR_LIPOPROTEIN"/>
    <property type="match status" value="1"/>
</dbReference>
<dbReference type="PROSITE" id="PS00141">
    <property type="entry name" value="ASP_PROTEASE"/>
    <property type="match status" value="1"/>
</dbReference>
<evidence type="ECO:0000259" key="2">
    <source>
        <dbReference type="PROSITE" id="PS50175"/>
    </source>
</evidence>
<comment type="caution">
    <text evidence="3">The sequence shown here is derived from an EMBL/GenBank/DDBJ whole genome shotgun (WGS) entry which is preliminary data.</text>
</comment>
<dbReference type="SUPFAM" id="SSF50630">
    <property type="entry name" value="Acid proteases"/>
    <property type="match status" value="2"/>
</dbReference>